<gene>
    <name evidence="10" type="primary">ctsR</name>
    <name evidence="10" type="ORF">CLCY_12c00190</name>
</gene>
<comment type="caution">
    <text evidence="10">The sequence shown here is derived from an EMBL/GenBank/DDBJ whole genome shotgun (WGS) entry which is preliminary data.</text>
</comment>
<dbReference type="Pfam" id="PF05848">
    <property type="entry name" value="CtsR"/>
    <property type="match status" value="1"/>
</dbReference>
<name>A0A0J8G409_CLOCY</name>
<evidence type="ECO:0000256" key="6">
    <source>
        <dbReference type="ARBA" id="ARBA00023163"/>
    </source>
</evidence>
<organism evidence="10 11">
    <name type="scientific">Clostridium cylindrosporum DSM 605</name>
    <dbReference type="NCBI Taxonomy" id="1121307"/>
    <lineage>
        <taxon>Bacteria</taxon>
        <taxon>Bacillati</taxon>
        <taxon>Bacillota</taxon>
        <taxon>Clostridia</taxon>
        <taxon>Eubacteriales</taxon>
        <taxon>Clostridiaceae</taxon>
        <taxon>Clostridium</taxon>
    </lineage>
</organism>
<feature type="domain" description="CtsR N-terminal HTH" evidence="8">
    <location>
        <begin position="3"/>
        <end position="74"/>
    </location>
</feature>
<dbReference type="GO" id="GO:0003677">
    <property type="term" value="F:DNA binding"/>
    <property type="evidence" value="ECO:0007669"/>
    <property type="project" value="UniProtKB-UniRule"/>
</dbReference>
<evidence type="ECO:0000259" key="9">
    <source>
        <dbReference type="Pfam" id="PF17727"/>
    </source>
</evidence>
<dbReference type="STRING" id="1121307.CLCY_12c00190"/>
<evidence type="ECO:0000256" key="5">
    <source>
        <dbReference type="ARBA" id="ARBA00023125"/>
    </source>
</evidence>
<evidence type="ECO:0000256" key="7">
    <source>
        <dbReference type="PIRNR" id="PIRNR010607"/>
    </source>
</evidence>
<dbReference type="InterPro" id="IPR040465">
    <property type="entry name" value="CtsR_N"/>
</dbReference>
<keyword evidence="6 7" id="KW-0804">Transcription</keyword>
<dbReference type="InterPro" id="IPR041473">
    <property type="entry name" value="CtsR_C"/>
</dbReference>
<accession>A0A0J8G409</accession>
<keyword evidence="3 7" id="KW-0678">Repressor</keyword>
<evidence type="ECO:0000256" key="3">
    <source>
        <dbReference type="ARBA" id="ARBA00022491"/>
    </source>
</evidence>
<comment type="similarity">
    <text evidence="1 7">Belongs to the CtsR family.</text>
</comment>
<dbReference type="PIRSF" id="PIRSF010607">
    <property type="entry name" value="Txn_repr_CtsR"/>
    <property type="match status" value="1"/>
</dbReference>
<dbReference type="GO" id="GO:0006355">
    <property type="term" value="P:regulation of DNA-templated transcription"/>
    <property type="evidence" value="ECO:0007669"/>
    <property type="project" value="UniProtKB-UniRule"/>
</dbReference>
<dbReference type="PATRIC" id="fig|1121307.3.peg.235"/>
<dbReference type="RefSeq" id="WP_048570002.1">
    <property type="nucleotide sequence ID" value="NZ_LFVU01000008.1"/>
</dbReference>
<dbReference type="OrthoDB" id="1680813at2"/>
<dbReference type="Pfam" id="PF17727">
    <property type="entry name" value="CtsR_C"/>
    <property type="match status" value="1"/>
</dbReference>
<evidence type="ECO:0000259" key="8">
    <source>
        <dbReference type="Pfam" id="PF05848"/>
    </source>
</evidence>
<keyword evidence="5 7" id="KW-0238">DNA-binding</keyword>
<dbReference type="InterPro" id="IPR041908">
    <property type="entry name" value="CtsR_C_sf"/>
</dbReference>
<feature type="domain" description="CtsR C-terminal dimerization" evidence="9">
    <location>
        <begin position="79"/>
        <end position="146"/>
    </location>
</feature>
<protein>
    <recommendedName>
        <fullName evidence="2 7">Transcriptional regulator CtsR</fullName>
    </recommendedName>
</protein>
<evidence type="ECO:0000256" key="2">
    <source>
        <dbReference type="ARBA" id="ARBA00014129"/>
    </source>
</evidence>
<sequence length="151" mass="17273">MARLSDVIEEFIKEMFEETAQDEILIQRNELANIFHCAPSQINYVLTTRFTSTKGYYIESRRGGGGCIKITKINISEDDYIKGVILKNIGEKVSQREAFQYIDIFKDEGLINSREENIMKYAVSDNTLSVISSKDYVRSNILKAMLISVLN</sequence>
<dbReference type="AlphaFoldDB" id="A0A0J8G409"/>
<evidence type="ECO:0000256" key="4">
    <source>
        <dbReference type="ARBA" id="ARBA00023015"/>
    </source>
</evidence>
<dbReference type="EMBL" id="LFVU01000008">
    <property type="protein sequence ID" value="KMT22436.1"/>
    <property type="molecule type" value="Genomic_DNA"/>
</dbReference>
<evidence type="ECO:0000256" key="1">
    <source>
        <dbReference type="ARBA" id="ARBA00010189"/>
    </source>
</evidence>
<dbReference type="Gene3D" id="3.30.56.130">
    <property type="entry name" value="Transcriptional regulator CtsR, winged HTH domain"/>
    <property type="match status" value="1"/>
</dbReference>
<dbReference type="InterPro" id="IPR041902">
    <property type="entry name" value="CtsR_N_sf"/>
</dbReference>
<proteinExistence type="inferred from homology"/>
<dbReference type="Proteomes" id="UP000036756">
    <property type="component" value="Unassembled WGS sequence"/>
</dbReference>
<evidence type="ECO:0000313" key="10">
    <source>
        <dbReference type="EMBL" id="KMT22436.1"/>
    </source>
</evidence>
<reference evidence="10 11" key="1">
    <citation type="submission" date="2015-06" db="EMBL/GenBank/DDBJ databases">
        <title>Draft genome sequence of the purine-degrading Clostridium cylindrosporum HC-1 (DSM 605).</title>
        <authorList>
            <person name="Poehlein A."/>
            <person name="Schiel-Bengelsdorf B."/>
            <person name="Bengelsdorf F."/>
            <person name="Daniel R."/>
            <person name="Duerre P."/>
        </authorList>
    </citation>
    <scope>NUCLEOTIDE SEQUENCE [LARGE SCALE GENOMIC DNA]</scope>
    <source>
        <strain evidence="10 11">DSM 605</strain>
    </source>
</reference>
<dbReference type="InterPro" id="IPR008463">
    <property type="entry name" value="CtsR"/>
</dbReference>
<keyword evidence="4 7" id="KW-0805">Transcription regulation</keyword>
<dbReference type="Gene3D" id="1.10.1200.150">
    <property type="entry name" value="Transcriptional regulator CtsR, C-terminal domain"/>
    <property type="match status" value="1"/>
</dbReference>
<evidence type="ECO:0000313" key="11">
    <source>
        <dbReference type="Proteomes" id="UP000036756"/>
    </source>
</evidence>
<keyword evidence="11" id="KW-1185">Reference proteome</keyword>